<evidence type="ECO:0000313" key="2">
    <source>
        <dbReference type="Proteomes" id="UP000821845"/>
    </source>
</evidence>
<sequence length="94" mass="11271">MLVTRITDRSRQRLLQQTKRIYCNRMRACQQGRQLALRMGRQQAERHFCACGNRRGLAWASVLSLHVVFNWSEKAFRPVERRRQRGHANICFRE</sequence>
<keyword evidence="2" id="KW-1185">Reference proteome</keyword>
<protein>
    <submittedName>
        <fullName evidence="1">Uncharacterized protein</fullName>
    </submittedName>
</protein>
<proteinExistence type="predicted"/>
<accession>A0ACB7SY68</accession>
<dbReference type="EMBL" id="CM023482">
    <property type="protein sequence ID" value="KAH6939668.1"/>
    <property type="molecule type" value="Genomic_DNA"/>
</dbReference>
<gene>
    <name evidence="1" type="ORF">HPB50_020421</name>
</gene>
<organism evidence="1 2">
    <name type="scientific">Hyalomma asiaticum</name>
    <name type="common">Tick</name>
    <dbReference type="NCBI Taxonomy" id="266040"/>
    <lineage>
        <taxon>Eukaryota</taxon>
        <taxon>Metazoa</taxon>
        <taxon>Ecdysozoa</taxon>
        <taxon>Arthropoda</taxon>
        <taxon>Chelicerata</taxon>
        <taxon>Arachnida</taxon>
        <taxon>Acari</taxon>
        <taxon>Parasitiformes</taxon>
        <taxon>Ixodida</taxon>
        <taxon>Ixodoidea</taxon>
        <taxon>Ixodidae</taxon>
        <taxon>Hyalomminae</taxon>
        <taxon>Hyalomma</taxon>
    </lineage>
</organism>
<comment type="caution">
    <text evidence="1">The sequence shown here is derived from an EMBL/GenBank/DDBJ whole genome shotgun (WGS) entry which is preliminary data.</text>
</comment>
<name>A0ACB7SY68_HYAAI</name>
<reference evidence="1" key="1">
    <citation type="submission" date="2020-05" db="EMBL/GenBank/DDBJ databases">
        <title>Large-scale comparative analyses of tick genomes elucidate their genetic diversity and vector capacities.</title>
        <authorList>
            <person name="Jia N."/>
            <person name="Wang J."/>
            <person name="Shi W."/>
            <person name="Du L."/>
            <person name="Sun Y."/>
            <person name="Zhan W."/>
            <person name="Jiang J."/>
            <person name="Wang Q."/>
            <person name="Zhang B."/>
            <person name="Ji P."/>
            <person name="Sakyi L.B."/>
            <person name="Cui X."/>
            <person name="Yuan T."/>
            <person name="Jiang B."/>
            <person name="Yang W."/>
            <person name="Lam T.T.-Y."/>
            <person name="Chang Q."/>
            <person name="Ding S."/>
            <person name="Wang X."/>
            <person name="Zhu J."/>
            <person name="Ruan X."/>
            <person name="Zhao L."/>
            <person name="Wei J."/>
            <person name="Que T."/>
            <person name="Du C."/>
            <person name="Cheng J."/>
            <person name="Dai P."/>
            <person name="Han X."/>
            <person name="Huang E."/>
            <person name="Gao Y."/>
            <person name="Liu J."/>
            <person name="Shao H."/>
            <person name="Ye R."/>
            <person name="Li L."/>
            <person name="Wei W."/>
            <person name="Wang X."/>
            <person name="Wang C."/>
            <person name="Yang T."/>
            <person name="Huo Q."/>
            <person name="Li W."/>
            <person name="Guo W."/>
            <person name="Chen H."/>
            <person name="Zhou L."/>
            <person name="Ni X."/>
            <person name="Tian J."/>
            <person name="Zhou Y."/>
            <person name="Sheng Y."/>
            <person name="Liu T."/>
            <person name="Pan Y."/>
            <person name="Xia L."/>
            <person name="Li J."/>
            <person name="Zhao F."/>
            <person name="Cao W."/>
        </authorList>
    </citation>
    <scope>NUCLEOTIDE SEQUENCE</scope>
    <source>
        <strain evidence="1">Hyas-2018</strain>
    </source>
</reference>
<dbReference type="Proteomes" id="UP000821845">
    <property type="component" value="Chromosome 2"/>
</dbReference>
<evidence type="ECO:0000313" key="1">
    <source>
        <dbReference type="EMBL" id="KAH6939668.1"/>
    </source>
</evidence>